<dbReference type="Proteomes" id="UP000233343">
    <property type="component" value="Unassembled WGS sequence"/>
</dbReference>
<dbReference type="Gene3D" id="3.30.420.40">
    <property type="match status" value="2"/>
</dbReference>
<dbReference type="SMART" id="SM00842">
    <property type="entry name" value="FtsA"/>
    <property type="match status" value="1"/>
</dbReference>
<evidence type="ECO:0000256" key="1">
    <source>
        <dbReference type="PROSITE-ProRule" id="PRU00182"/>
    </source>
</evidence>
<dbReference type="PROSITE" id="PS50889">
    <property type="entry name" value="S4"/>
    <property type="match status" value="1"/>
</dbReference>
<dbReference type="AlphaFoldDB" id="A0A2N0ZAF0"/>
<organism evidence="3 4">
    <name type="scientific">Cytobacillus horneckiae</name>
    <dbReference type="NCBI Taxonomy" id="549687"/>
    <lineage>
        <taxon>Bacteria</taxon>
        <taxon>Bacillati</taxon>
        <taxon>Bacillota</taxon>
        <taxon>Bacilli</taxon>
        <taxon>Bacillales</taxon>
        <taxon>Bacillaceae</taxon>
        <taxon>Cytobacillus</taxon>
    </lineage>
</organism>
<dbReference type="PANTHER" id="PTHR32432:SF3">
    <property type="entry name" value="ETHANOLAMINE UTILIZATION PROTEIN EUTJ"/>
    <property type="match status" value="1"/>
</dbReference>
<sequence length="729" mass="80585">MNDENNRIFALDIGTRSVVGIILEKQNDQFSIIDMRSQEHSERAMLDGQIHDIVAVSKVISQIKNELEETYGPLEKVSVAAAGRALKTEHASASINIQGNSLMEKQDVLHLELSAVQQAQANVAEKYLIEKSHHYYCVGYSILHYYIDGQEIGNLIDQTGDVASVDIIATFLPKVVIDSLIAALQRSGLEMEALTLEPIAAINVLIPPSIRKLNVALVDIGAGTSDIAITDLGTVVAYGMVPVAGDEVTEAIQENLLLDFPSAEQVKKELNTKEAIKVSDILGFQSELSRDAIMKDLSPAIDRLAGAICDEIYQLNNGRSPTAVMLVGGGSQTPDLTSRVAELLELPFNRVAIRGIEAIQSLSKSADLPAGPELVTPIGIAIAAHKAPVQYRTVYVNEQPIRLFEINKLTVGDCLLAAGIKVNQLYGKPGLAMIISLNENNITIPGSHGHAPEITLNHQVCKLDDKVQNGDVLKVLKGSDGKKAEVRVKDLIEEAAKKQVQINEAQYIVHSAITRNGENISMEESLNDRDKIVCKVPITIEDMFKFLQLEDLLDELKPMNITLNDKSTIIPSGSGKLLRNGQEAKIHFPFEHLDRFHIQKREPITLRRLAGHKRLSLSKSIRITYNGKPLALTKRLISVKRDEEALEEESFIYNGDRLIYKEEPNEPFIFQDIFKKVQVEIPHESNGSFTLLKNGEESNFHEQIQDGDQLEIVWPITKVIFSNPNKATK</sequence>
<dbReference type="SUPFAM" id="SSF53067">
    <property type="entry name" value="Actin-like ATPase domain"/>
    <property type="match status" value="2"/>
</dbReference>
<feature type="domain" description="SHS2" evidence="2">
    <location>
        <begin position="8"/>
        <end position="205"/>
    </location>
</feature>
<dbReference type="InterPro" id="IPR043129">
    <property type="entry name" value="ATPase_NBD"/>
</dbReference>
<dbReference type="InterPro" id="IPR003494">
    <property type="entry name" value="SHS2_FtsA"/>
</dbReference>
<accession>A0A2N0ZAF0</accession>
<dbReference type="GO" id="GO:0003723">
    <property type="term" value="F:RNA binding"/>
    <property type="evidence" value="ECO:0007669"/>
    <property type="project" value="UniProtKB-KW"/>
</dbReference>
<dbReference type="InterPro" id="IPR050696">
    <property type="entry name" value="FtsA/MreB"/>
</dbReference>
<dbReference type="Pfam" id="PF14450">
    <property type="entry name" value="FtsA"/>
    <property type="match status" value="1"/>
</dbReference>
<comment type="caution">
    <text evidence="3">The sequence shown here is derived from an EMBL/GenBank/DDBJ whole genome shotgun (WGS) entry which is preliminary data.</text>
</comment>
<evidence type="ECO:0000259" key="2">
    <source>
        <dbReference type="SMART" id="SM00842"/>
    </source>
</evidence>
<dbReference type="EMBL" id="PISD01000066">
    <property type="protein sequence ID" value="PKG26487.1"/>
    <property type="molecule type" value="Genomic_DNA"/>
</dbReference>
<dbReference type="RefSeq" id="WP_066191186.1">
    <property type="nucleotide sequence ID" value="NZ_JAMAUX010000005.1"/>
</dbReference>
<evidence type="ECO:0000313" key="4">
    <source>
        <dbReference type="Proteomes" id="UP000233343"/>
    </source>
</evidence>
<gene>
    <name evidence="3" type="ORF">CWS20_23795</name>
</gene>
<dbReference type="CDD" id="cd24004">
    <property type="entry name" value="ASKHA_NBD_PilM-like"/>
    <property type="match status" value="1"/>
</dbReference>
<dbReference type="GO" id="GO:0051301">
    <property type="term" value="P:cell division"/>
    <property type="evidence" value="ECO:0007669"/>
    <property type="project" value="UniProtKB-KW"/>
</dbReference>
<proteinExistence type="predicted"/>
<reference evidence="3 4" key="1">
    <citation type="journal article" date="2010" name="Int. J. Syst. Evol. Microbiol.">
        <title>Bacillus horneckiae sp. nov., isolated from a spacecraft-assembly clean room.</title>
        <authorList>
            <person name="Vaishampayan P."/>
            <person name="Probst A."/>
            <person name="Krishnamurthi S."/>
            <person name="Ghosh S."/>
            <person name="Osman S."/>
            <person name="McDowall A."/>
            <person name="Ruckmani A."/>
            <person name="Mayilraj S."/>
            <person name="Venkateswaran K."/>
        </authorList>
    </citation>
    <scope>NUCLEOTIDE SEQUENCE [LARGE SCALE GENOMIC DNA]</scope>
    <source>
        <strain evidence="4">1PO1SC</strain>
    </source>
</reference>
<keyword evidence="1" id="KW-0694">RNA-binding</keyword>
<keyword evidence="3" id="KW-0131">Cell cycle</keyword>
<keyword evidence="4" id="KW-1185">Reference proteome</keyword>
<dbReference type="PANTHER" id="PTHR32432">
    <property type="entry name" value="CELL DIVISION PROTEIN FTSA-RELATED"/>
    <property type="match status" value="1"/>
</dbReference>
<protein>
    <submittedName>
        <fullName evidence="3">Cell division protein</fullName>
    </submittedName>
</protein>
<evidence type="ECO:0000313" key="3">
    <source>
        <dbReference type="EMBL" id="PKG26487.1"/>
    </source>
</evidence>
<keyword evidence="3" id="KW-0132">Cell division</keyword>
<name>A0A2N0ZAF0_9BACI</name>